<organism evidence="2">
    <name type="scientific">bioreactor metagenome</name>
    <dbReference type="NCBI Taxonomy" id="1076179"/>
    <lineage>
        <taxon>unclassified sequences</taxon>
        <taxon>metagenomes</taxon>
        <taxon>ecological metagenomes</taxon>
    </lineage>
</organism>
<keyword evidence="1" id="KW-0472">Membrane</keyword>
<sequence length="238" mass="28039">MTHICKNCKTRFQGNYCNNCGQTSDTHKLDLHFIWHDVKKGLFHYDSGIFYTAKELFTRPGNTIREFIQGKRIKHFKPISLVLILATFYAFLYHTFNVGFYIQENSSADSQKFLNFITTHFSWVTLATIPLYTLGTFICFRKQGYNYVEFFILNTYKASQRLFLRIFTFPVIFYFDNSLATKKIYLVYYICDLILTYWTNSQFFNKLALLKTLGLTLLSHLIFLIALIVVIALINLFL</sequence>
<evidence type="ECO:0000256" key="1">
    <source>
        <dbReference type="SAM" id="Phobius"/>
    </source>
</evidence>
<dbReference type="AlphaFoldDB" id="A0A644SN28"/>
<dbReference type="EMBL" id="VSSQ01000002">
    <property type="protein sequence ID" value="MPL56035.1"/>
    <property type="molecule type" value="Genomic_DNA"/>
</dbReference>
<feature type="transmembrane region" description="Helical" evidence="1">
    <location>
        <begin position="217"/>
        <end position="237"/>
    </location>
</feature>
<dbReference type="InterPro" id="IPR022134">
    <property type="entry name" value="DUF3667"/>
</dbReference>
<proteinExistence type="predicted"/>
<reference evidence="2" key="1">
    <citation type="submission" date="2019-08" db="EMBL/GenBank/DDBJ databases">
        <authorList>
            <person name="Kucharzyk K."/>
            <person name="Murdoch R.W."/>
            <person name="Higgins S."/>
            <person name="Loffler F."/>
        </authorList>
    </citation>
    <scope>NUCLEOTIDE SEQUENCE</scope>
</reference>
<keyword evidence="1" id="KW-0812">Transmembrane</keyword>
<protein>
    <recommendedName>
        <fullName evidence="3">DUF3667 domain-containing protein</fullName>
    </recommendedName>
</protein>
<keyword evidence="1" id="KW-1133">Transmembrane helix</keyword>
<accession>A0A644SN28</accession>
<evidence type="ECO:0000313" key="2">
    <source>
        <dbReference type="EMBL" id="MPL56035.1"/>
    </source>
</evidence>
<name>A0A644SN28_9ZZZZ</name>
<feature type="transmembrane region" description="Helical" evidence="1">
    <location>
        <begin position="186"/>
        <end position="205"/>
    </location>
</feature>
<feature type="transmembrane region" description="Helical" evidence="1">
    <location>
        <begin position="81"/>
        <end position="102"/>
    </location>
</feature>
<comment type="caution">
    <text evidence="2">The sequence shown here is derived from an EMBL/GenBank/DDBJ whole genome shotgun (WGS) entry which is preliminary data.</text>
</comment>
<gene>
    <name evidence="2" type="ORF">SDC9_01517</name>
</gene>
<dbReference type="Pfam" id="PF12412">
    <property type="entry name" value="DUF3667"/>
    <property type="match status" value="1"/>
</dbReference>
<evidence type="ECO:0008006" key="3">
    <source>
        <dbReference type="Google" id="ProtNLM"/>
    </source>
</evidence>
<feature type="transmembrane region" description="Helical" evidence="1">
    <location>
        <begin position="122"/>
        <end position="141"/>
    </location>
</feature>